<name>A0A9X3HMV4_9FLAO</name>
<accession>A0A9X3HMV4</accession>
<feature type="transmembrane region" description="Helical" evidence="1">
    <location>
        <begin position="39"/>
        <end position="58"/>
    </location>
</feature>
<gene>
    <name evidence="2" type="ORF">OIU80_17770</name>
</gene>
<organism evidence="2 3">
    <name type="scientific">Flavobacterium frigoritolerans</name>
    <dbReference type="NCBI Taxonomy" id="2987686"/>
    <lineage>
        <taxon>Bacteria</taxon>
        <taxon>Pseudomonadati</taxon>
        <taxon>Bacteroidota</taxon>
        <taxon>Flavobacteriia</taxon>
        <taxon>Flavobacteriales</taxon>
        <taxon>Flavobacteriaceae</taxon>
        <taxon>Flavobacterium</taxon>
    </lineage>
</organism>
<protein>
    <submittedName>
        <fullName evidence="2">Uncharacterized protein</fullName>
    </submittedName>
</protein>
<sequence>MELINIRLFFIIATLLLVHAVVSAQAPPAPGDPQPELPIDNGIPFLMISGLLLAIYVIRKKKKTPIPSKIPSLPLEDRLKKVAKEFHINNTKTRL</sequence>
<proteinExistence type="predicted"/>
<reference evidence="2" key="1">
    <citation type="submission" date="2022-10" db="EMBL/GenBank/DDBJ databases">
        <title>Two novel species of Flavobacterium.</title>
        <authorList>
            <person name="Liu Q."/>
            <person name="Xin Y.-H."/>
        </authorList>
    </citation>
    <scope>NUCLEOTIDE SEQUENCE</scope>
    <source>
        <strain evidence="2">LS1R47</strain>
    </source>
</reference>
<dbReference type="RefSeq" id="WP_264288324.1">
    <property type="nucleotide sequence ID" value="NZ_JAOZEV010000017.1"/>
</dbReference>
<keyword evidence="1" id="KW-0812">Transmembrane</keyword>
<comment type="caution">
    <text evidence="2">The sequence shown here is derived from an EMBL/GenBank/DDBJ whole genome shotgun (WGS) entry which is preliminary data.</text>
</comment>
<evidence type="ECO:0000256" key="1">
    <source>
        <dbReference type="SAM" id="Phobius"/>
    </source>
</evidence>
<evidence type="ECO:0000313" key="3">
    <source>
        <dbReference type="Proteomes" id="UP001151133"/>
    </source>
</evidence>
<evidence type="ECO:0000313" key="2">
    <source>
        <dbReference type="EMBL" id="MCV9934134.1"/>
    </source>
</evidence>
<dbReference type="AlphaFoldDB" id="A0A9X3HMV4"/>
<keyword evidence="1" id="KW-0472">Membrane</keyword>
<dbReference type="Proteomes" id="UP001151133">
    <property type="component" value="Unassembled WGS sequence"/>
</dbReference>
<keyword evidence="3" id="KW-1185">Reference proteome</keyword>
<keyword evidence="1" id="KW-1133">Transmembrane helix</keyword>
<dbReference type="EMBL" id="JAOZEV010000017">
    <property type="protein sequence ID" value="MCV9934134.1"/>
    <property type="molecule type" value="Genomic_DNA"/>
</dbReference>